<comment type="function">
    <text evidence="1">Involved in the import of queuosine (Q) precursors, required for Q precursor salvage.</text>
</comment>
<evidence type="ECO:0000313" key="3">
    <source>
        <dbReference type="Proteomes" id="UP001597399"/>
    </source>
</evidence>
<dbReference type="PANTHER" id="PTHR34300">
    <property type="entry name" value="QUEUOSINE PRECURSOR TRANSPORTER-RELATED"/>
    <property type="match status" value="1"/>
</dbReference>
<feature type="transmembrane region" description="Helical" evidence="1">
    <location>
        <begin position="79"/>
        <end position="97"/>
    </location>
</feature>
<dbReference type="RefSeq" id="WP_253060660.1">
    <property type="nucleotide sequence ID" value="NZ_JAMXWM010000006.1"/>
</dbReference>
<evidence type="ECO:0000313" key="2">
    <source>
        <dbReference type="EMBL" id="MFD2695491.1"/>
    </source>
</evidence>
<organism evidence="2 3">
    <name type="scientific">Sporolactobacillus shoreicorticis</name>
    <dbReference type="NCBI Taxonomy" id="1923877"/>
    <lineage>
        <taxon>Bacteria</taxon>
        <taxon>Bacillati</taxon>
        <taxon>Bacillota</taxon>
        <taxon>Bacilli</taxon>
        <taxon>Bacillales</taxon>
        <taxon>Sporolactobacillaceae</taxon>
        <taxon>Sporolactobacillus</taxon>
    </lineage>
</organism>
<keyword evidence="3" id="KW-1185">Reference proteome</keyword>
<feature type="transmembrane region" description="Helical" evidence="1">
    <location>
        <begin position="223"/>
        <end position="246"/>
    </location>
</feature>
<keyword evidence="1" id="KW-0813">Transport</keyword>
<dbReference type="NCBIfam" id="TIGR00697">
    <property type="entry name" value="queuosine precursor transporter"/>
    <property type="match status" value="1"/>
</dbReference>
<dbReference type="HAMAP" id="MF_02088">
    <property type="entry name" value="Q_prec_transport"/>
    <property type="match status" value="1"/>
</dbReference>
<accession>A0ABW5S771</accession>
<dbReference type="Proteomes" id="UP001597399">
    <property type="component" value="Unassembled WGS sequence"/>
</dbReference>
<comment type="similarity">
    <text evidence="1">Belongs to the vitamin uptake transporter (VUT/ECF) (TC 2.A.88) family. Q precursor transporter subfamily.</text>
</comment>
<keyword evidence="1" id="KW-1003">Cell membrane</keyword>
<feature type="transmembrane region" description="Helical" evidence="1">
    <location>
        <begin position="180"/>
        <end position="202"/>
    </location>
</feature>
<dbReference type="PANTHER" id="PTHR34300:SF2">
    <property type="entry name" value="QUEUOSINE PRECURSOR TRANSPORTER-RELATED"/>
    <property type="match status" value="1"/>
</dbReference>
<feature type="transmembrane region" description="Helical" evidence="1">
    <location>
        <begin position="103"/>
        <end position="125"/>
    </location>
</feature>
<protein>
    <recommendedName>
        <fullName evidence="1">Probable queuosine precursor transporter</fullName>
        <shortName evidence="1">Q precursor transporter</shortName>
    </recommendedName>
</protein>
<feature type="transmembrane region" description="Helical" evidence="1">
    <location>
        <begin position="252"/>
        <end position="270"/>
    </location>
</feature>
<feature type="transmembrane region" description="Helical" evidence="1">
    <location>
        <begin position="137"/>
        <end position="160"/>
    </location>
</feature>
<dbReference type="Pfam" id="PF02592">
    <property type="entry name" value="Vut_1"/>
    <property type="match status" value="1"/>
</dbReference>
<comment type="caution">
    <text evidence="2">The sequence shown here is derived from an EMBL/GenBank/DDBJ whole genome shotgun (WGS) entry which is preliminary data.</text>
</comment>
<gene>
    <name evidence="2" type="ORF">ACFSUE_17975</name>
</gene>
<comment type="subcellular location">
    <subcellularLocation>
        <location evidence="1">Cell membrane</location>
        <topology evidence="1">Multi-pass membrane protein</topology>
    </subcellularLocation>
</comment>
<keyword evidence="1" id="KW-0812">Transmembrane</keyword>
<evidence type="ECO:0000256" key="1">
    <source>
        <dbReference type="HAMAP-Rule" id="MF_02088"/>
    </source>
</evidence>
<keyword evidence="1" id="KW-1133">Transmembrane helix</keyword>
<proteinExistence type="inferred from homology"/>
<name>A0ABW5S771_9BACL</name>
<reference evidence="3" key="1">
    <citation type="journal article" date="2019" name="Int. J. Syst. Evol. Microbiol.">
        <title>The Global Catalogue of Microorganisms (GCM) 10K type strain sequencing project: providing services to taxonomists for standard genome sequencing and annotation.</title>
        <authorList>
            <consortium name="The Broad Institute Genomics Platform"/>
            <consortium name="The Broad Institute Genome Sequencing Center for Infectious Disease"/>
            <person name="Wu L."/>
            <person name="Ma J."/>
        </authorList>
    </citation>
    <scope>NUCLEOTIDE SEQUENCE [LARGE SCALE GENOMIC DNA]</scope>
    <source>
        <strain evidence="3">TISTR 2466</strain>
    </source>
</reference>
<dbReference type="InterPro" id="IPR003744">
    <property type="entry name" value="YhhQ"/>
</dbReference>
<keyword evidence="1" id="KW-0472">Membrane</keyword>
<dbReference type="EMBL" id="JBHUMQ010000049">
    <property type="protein sequence ID" value="MFD2695491.1"/>
    <property type="molecule type" value="Genomic_DNA"/>
</dbReference>
<sequence>MLHRRNDSINLIGFRFFSKIRPEYAKKMLCLLVNPAKPIYNQEVASLAEFETLLCRTKKTTGVIEVNHQQLKVNIPFKLIFLSMVFMTCLIAANLVASKLFSIGGYSMTSGIIIYPLTFLVLDSITECWGKPVAQKIVWIGLLANVLFTLLLQAAIHLPAAPFWKGQEAFAGTLGAMPRIVAASLCGYSLSQTLDIALFVGLKKRTKGKMLWLRSLLSTAISQLADSTVFMFVGFAGTLPITAILTTIGTEYVLKFSYAVIGVPVIYLIVHWIRMRESARVSTILNQD</sequence>